<protein>
    <submittedName>
        <fullName evidence="1">Uncharacterized protein</fullName>
    </submittedName>
</protein>
<reference evidence="1 2" key="1">
    <citation type="submission" date="2017-07" db="EMBL/GenBank/DDBJ databases">
        <title>Shotgun whole genome sequences of three halophilic bacterial isolates.</title>
        <authorList>
            <person name="Pozzo T."/>
            <person name="Higdon S.M."/>
            <person name="Quillaguaman J."/>
        </authorList>
    </citation>
    <scope>NUCLEOTIDE SEQUENCE [LARGE SCALE GENOMIC DNA]</scope>
    <source>
        <strain evidence="1 2">BU-1</strain>
    </source>
</reference>
<organism evidence="1 2">
    <name type="scientific">Salinicoccus roseus</name>
    <dbReference type="NCBI Taxonomy" id="45670"/>
    <lineage>
        <taxon>Bacteria</taxon>
        <taxon>Bacillati</taxon>
        <taxon>Bacillota</taxon>
        <taxon>Bacilli</taxon>
        <taxon>Bacillales</taxon>
        <taxon>Staphylococcaceae</taxon>
        <taxon>Salinicoccus</taxon>
    </lineage>
</organism>
<dbReference type="Proteomes" id="UP000216682">
    <property type="component" value="Unassembled WGS sequence"/>
</dbReference>
<proteinExistence type="predicted"/>
<dbReference type="AlphaFoldDB" id="A0A265E6A0"/>
<dbReference type="RefSeq" id="WP_094906647.1">
    <property type="nucleotide sequence ID" value="NZ_NPEZ01000003.1"/>
</dbReference>
<accession>A0A265E6A0</accession>
<dbReference type="EMBL" id="NPEZ01000003">
    <property type="protein sequence ID" value="OZT77124.1"/>
    <property type="molecule type" value="Genomic_DNA"/>
</dbReference>
<gene>
    <name evidence="1" type="ORF">CFN03_08595</name>
</gene>
<evidence type="ECO:0000313" key="1">
    <source>
        <dbReference type="EMBL" id="OZT77124.1"/>
    </source>
</evidence>
<evidence type="ECO:0000313" key="2">
    <source>
        <dbReference type="Proteomes" id="UP000216682"/>
    </source>
</evidence>
<comment type="caution">
    <text evidence="1">The sequence shown here is derived from an EMBL/GenBank/DDBJ whole genome shotgun (WGS) entry which is preliminary data.</text>
</comment>
<sequence length="90" mass="10733">MSKNQGYEIREHYGHHYVDMQPDDQPRYFPLKFNISGVRESIRRASVSFNNLGLVTRDAMRNKDYRTRIKDGHHHVTMQQPTEEVVTWKS</sequence>
<name>A0A265E6A0_9STAP</name>